<dbReference type="InterPro" id="IPR037066">
    <property type="entry name" value="Plug_dom_sf"/>
</dbReference>
<dbReference type="InterPro" id="IPR008969">
    <property type="entry name" value="CarboxyPept-like_regulatory"/>
</dbReference>
<evidence type="ECO:0000256" key="1">
    <source>
        <dbReference type="ARBA" id="ARBA00004571"/>
    </source>
</evidence>
<evidence type="ECO:0000256" key="10">
    <source>
        <dbReference type="SAM" id="MobiDB-lite"/>
    </source>
</evidence>
<evidence type="ECO:0000256" key="4">
    <source>
        <dbReference type="ARBA" id="ARBA00022692"/>
    </source>
</evidence>
<evidence type="ECO:0000313" key="14">
    <source>
        <dbReference type="Proteomes" id="UP000192756"/>
    </source>
</evidence>
<dbReference type="InterPro" id="IPR023996">
    <property type="entry name" value="TonB-dep_OMP_SusC/RagA"/>
</dbReference>
<evidence type="ECO:0000256" key="9">
    <source>
        <dbReference type="RuleBase" id="RU003357"/>
    </source>
</evidence>
<keyword evidence="14" id="KW-1185">Reference proteome</keyword>
<keyword evidence="2 8" id="KW-0813">Transport</keyword>
<dbReference type="OrthoDB" id="9768177at2"/>
<evidence type="ECO:0000313" key="13">
    <source>
        <dbReference type="EMBL" id="SMC88583.1"/>
    </source>
</evidence>
<dbReference type="AlphaFoldDB" id="A0A1W2CTP2"/>
<dbReference type="NCBIfam" id="TIGR04056">
    <property type="entry name" value="OMP_RagA_SusC"/>
    <property type="match status" value="1"/>
</dbReference>
<feature type="domain" description="TonB-dependent receptor plug" evidence="12">
    <location>
        <begin position="228"/>
        <end position="375"/>
    </location>
</feature>
<evidence type="ECO:0000256" key="5">
    <source>
        <dbReference type="ARBA" id="ARBA00023077"/>
    </source>
</evidence>
<feature type="compositionally biased region" description="Low complexity" evidence="10">
    <location>
        <begin position="313"/>
        <end position="330"/>
    </location>
</feature>
<dbReference type="Proteomes" id="UP000192756">
    <property type="component" value="Unassembled WGS sequence"/>
</dbReference>
<dbReference type="InterPro" id="IPR039426">
    <property type="entry name" value="TonB-dep_rcpt-like"/>
</dbReference>
<dbReference type="InterPro" id="IPR023997">
    <property type="entry name" value="TonB-dep_OMP_SusC/RagA_CS"/>
</dbReference>
<gene>
    <name evidence="13" type="ORF">SAMN04488524_3207</name>
</gene>
<dbReference type="InterPro" id="IPR036942">
    <property type="entry name" value="Beta-barrel_TonB_sf"/>
</dbReference>
<dbReference type="Pfam" id="PF13620">
    <property type="entry name" value="CarboxypepD_reg"/>
    <property type="match status" value="1"/>
</dbReference>
<dbReference type="Gene3D" id="2.170.130.10">
    <property type="entry name" value="TonB-dependent receptor, plug domain"/>
    <property type="match status" value="1"/>
</dbReference>
<evidence type="ECO:0000256" key="3">
    <source>
        <dbReference type="ARBA" id="ARBA00022452"/>
    </source>
</evidence>
<feature type="domain" description="TonB-dependent receptor-like beta-barrel" evidence="11">
    <location>
        <begin position="542"/>
        <end position="919"/>
    </location>
</feature>
<dbReference type="InterPro" id="IPR012910">
    <property type="entry name" value="Plug_dom"/>
</dbReference>
<keyword evidence="5 9" id="KW-0798">TonB box</keyword>
<accession>A0A1W2CTP2</accession>
<comment type="similarity">
    <text evidence="8 9">Belongs to the TonB-dependent receptor family.</text>
</comment>
<dbReference type="RefSeq" id="WP_159451719.1">
    <property type="nucleotide sequence ID" value="NZ_FWXT01000002.1"/>
</dbReference>
<protein>
    <submittedName>
        <fullName evidence="13">TonB-linked outer membrane protein, SusC/RagA family</fullName>
    </submittedName>
</protein>
<keyword evidence="7 8" id="KW-0998">Cell outer membrane</keyword>
<dbReference type="Gene3D" id="2.40.170.20">
    <property type="entry name" value="TonB-dependent receptor, beta-barrel domain"/>
    <property type="match status" value="1"/>
</dbReference>
<dbReference type="STRING" id="151894.SAMN04488524_3207"/>
<keyword evidence="6 8" id="KW-0472">Membrane</keyword>
<comment type="subcellular location">
    <subcellularLocation>
        <location evidence="1 8">Cell outer membrane</location>
        <topology evidence="1 8">Multi-pass membrane protein</topology>
    </subcellularLocation>
</comment>
<evidence type="ECO:0000259" key="11">
    <source>
        <dbReference type="Pfam" id="PF00593"/>
    </source>
</evidence>
<dbReference type="Pfam" id="PF00593">
    <property type="entry name" value="TonB_dep_Rec_b-barrel"/>
    <property type="match status" value="1"/>
</dbReference>
<sequence>MYKVLHQKLWAHPRNIVKLLLIMRLTTLILITGILQVSASGFAQKISLSERNVGLTTVLNRIRVQTGYDFFYESIKVKDIKNISVHVKDLELRAVLELILGPRKLDFTIEDKSILIRAKIAAPPALKLKTPLRGRIVDDNGKPMAGVTVKVIGTSLVTVTNANGEYFFPDVPEGKCSIEISSVGFQKVSKLLDIKAGEPANTGVTSMQSIAATLEETIIVGYGSTDKKSLTSSVAKLTPNVAGAAPLSIDQIMASRMAGVHITPSGGAPGSATSIVIRGLSTLSKDGNSPLIVIDGIPVYGMGEDANKVRFNGSAPAQSASSGGAPGTAPRTYTPQSTFEKNPLASINPDDIASIEVLKDAYATAIYGSRGAAGVILITTKRGWAGTTKVNAQINTSVSEPLGKHKVMNGQQYAEFYNAYLKAFDPADTRNFKGDVNTDWLKEITRRPVGMNADVNISGGNDKSTYYISMGYDDQPSYIIKNDYKRYQGRINVDQQIGKTFKVGANVTMSSIKNSALSSQLLFLEAIQKAPNLNVYMPDGSYNWGYEPNPTGSIVEDLNPVGKAMRNINYSDDSRIFGNVFAEAKVRPWLTLRTELGTDWVNSRSYARNKSRPRLPAGNLTETMIQNKKWVINNLLTASKRFGSYHKINLVAGQSFESSVENNVVIFADGFGNDEILSPFAASNKLVNNAIQRATALFSVFGRLDYQFMNRYLLGATYRVDGSSRFSKNHRYIGFPSFSVGWIVNEEPFMEEVKWLSLLKLRASTGYSGTDRSAGYYGNQGQYTYARGGAGDVTYGDIRTISVSQPNNPNLKWERTRTMDVGLDLALFNSKVSIAVDYYNKLTKDAVLTVAVPEFMGFTSQDQNLGVISNKGWELDITTTNLQKKDLRWTTSFNIARNRNKILSIKTADPRNTAQDIEYQLKAGEFENNFWLPGYSSTEFFMYEWAGVDPNTGNPLWKDKDGHLTDEPLMSQVGGQVHRKPMGDAMPKVTGGLTNNIRYKGLELDFTFGYAFGHKIFNGSKANLYTYIGKGGSFTNDNVFNLSPDMLNYWKYPGHVTDIPAILNKSNDQFRDYNVTRQNSRFLEDGSFVKLKNLVLAYNLSPSSRILRALRLNNSKIFFQTENLFTITRYSGIDPEVSAYGSSGLKAGYDELTLPGVRTFRIGLKVGL</sequence>
<feature type="compositionally biased region" description="Polar residues" evidence="10">
    <location>
        <begin position="331"/>
        <end position="340"/>
    </location>
</feature>
<evidence type="ECO:0000256" key="8">
    <source>
        <dbReference type="PROSITE-ProRule" id="PRU01360"/>
    </source>
</evidence>
<evidence type="ECO:0000259" key="12">
    <source>
        <dbReference type="Pfam" id="PF07715"/>
    </source>
</evidence>
<reference evidence="14" key="1">
    <citation type="submission" date="2017-04" db="EMBL/GenBank/DDBJ databases">
        <authorList>
            <person name="Varghese N."/>
            <person name="Submissions S."/>
        </authorList>
    </citation>
    <scope>NUCLEOTIDE SEQUENCE [LARGE SCALE GENOMIC DNA]</scope>
    <source>
        <strain evidence="14">DSM 12126</strain>
    </source>
</reference>
<evidence type="ECO:0000256" key="7">
    <source>
        <dbReference type="ARBA" id="ARBA00023237"/>
    </source>
</evidence>
<feature type="region of interest" description="Disordered" evidence="10">
    <location>
        <begin position="311"/>
        <end position="345"/>
    </location>
</feature>
<dbReference type="Pfam" id="PF07715">
    <property type="entry name" value="Plug"/>
    <property type="match status" value="1"/>
</dbReference>
<evidence type="ECO:0000256" key="2">
    <source>
        <dbReference type="ARBA" id="ARBA00022448"/>
    </source>
</evidence>
<name>A0A1W2CTP2_9SPHI</name>
<dbReference type="Gene3D" id="2.60.40.1120">
    <property type="entry name" value="Carboxypeptidase-like, regulatory domain"/>
    <property type="match status" value="1"/>
</dbReference>
<dbReference type="GO" id="GO:0009279">
    <property type="term" value="C:cell outer membrane"/>
    <property type="evidence" value="ECO:0007669"/>
    <property type="project" value="UniProtKB-SubCell"/>
</dbReference>
<keyword evidence="4 8" id="KW-0812">Transmembrane</keyword>
<organism evidence="13 14">
    <name type="scientific">Pedobacter africanus</name>
    <dbReference type="NCBI Taxonomy" id="151894"/>
    <lineage>
        <taxon>Bacteria</taxon>
        <taxon>Pseudomonadati</taxon>
        <taxon>Bacteroidota</taxon>
        <taxon>Sphingobacteriia</taxon>
        <taxon>Sphingobacteriales</taxon>
        <taxon>Sphingobacteriaceae</taxon>
        <taxon>Pedobacter</taxon>
    </lineage>
</organism>
<evidence type="ECO:0000256" key="6">
    <source>
        <dbReference type="ARBA" id="ARBA00023136"/>
    </source>
</evidence>
<dbReference type="PROSITE" id="PS52016">
    <property type="entry name" value="TONB_DEPENDENT_REC_3"/>
    <property type="match status" value="1"/>
</dbReference>
<proteinExistence type="inferred from homology"/>
<dbReference type="SUPFAM" id="SSF49464">
    <property type="entry name" value="Carboxypeptidase regulatory domain-like"/>
    <property type="match status" value="1"/>
</dbReference>
<dbReference type="NCBIfam" id="TIGR04057">
    <property type="entry name" value="SusC_RagA_signa"/>
    <property type="match status" value="1"/>
</dbReference>
<dbReference type="InterPro" id="IPR000531">
    <property type="entry name" value="Beta-barrel_TonB"/>
</dbReference>
<keyword evidence="3 8" id="KW-1134">Transmembrane beta strand</keyword>
<dbReference type="SUPFAM" id="SSF56935">
    <property type="entry name" value="Porins"/>
    <property type="match status" value="1"/>
</dbReference>
<dbReference type="EMBL" id="FWXT01000002">
    <property type="protein sequence ID" value="SMC88583.1"/>
    <property type="molecule type" value="Genomic_DNA"/>
</dbReference>